<dbReference type="OrthoDB" id="687946at2759"/>
<evidence type="ECO:0000313" key="18">
    <source>
        <dbReference type="EnsemblPlants" id="KQJ95818"/>
    </source>
</evidence>
<evidence type="ECO:0000256" key="6">
    <source>
        <dbReference type="ARBA" id="ARBA00022692"/>
    </source>
</evidence>
<sequence length="205" mass="21830">MLNLYPRLSAASSPRRDGEDHYAAEDYDDDDDNVGRSYRNRALYGIGVVCVSIFLFCVLAAAVSVLKALAFAGTVALLLLVLGCLAPRTTWVLRPPPRRRPANAVLALTARAGGCACAPANVPPAFAYACPAGEGEGMRRCAAARWRGSCRHVFHVGCIDMWLHSHRTCPMCRCVLSPPPATTVADKASLEAPGPASQDEALPPV</sequence>
<gene>
    <name evidence="17" type="ORF">BRADI_3g19216v3</name>
</gene>
<keyword evidence="10" id="KW-0862">Zinc</keyword>
<dbReference type="GO" id="GO:0008270">
    <property type="term" value="F:zinc ion binding"/>
    <property type="evidence" value="ECO:0007669"/>
    <property type="project" value="UniProtKB-KW"/>
</dbReference>
<keyword evidence="19" id="KW-1185">Reference proteome</keyword>
<dbReference type="EnsemblPlants" id="KQJ95818">
    <property type="protein sequence ID" value="KQJ95818"/>
    <property type="gene ID" value="BRADI_3g19216v3"/>
</dbReference>
<dbReference type="EMBL" id="CM000882">
    <property type="protein sequence ID" value="KQJ95818.1"/>
    <property type="molecule type" value="Genomic_DNA"/>
</dbReference>
<evidence type="ECO:0000256" key="1">
    <source>
        <dbReference type="ARBA" id="ARBA00000900"/>
    </source>
</evidence>
<dbReference type="Pfam" id="PF12678">
    <property type="entry name" value="zf-rbx1"/>
    <property type="match status" value="1"/>
</dbReference>
<dbReference type="PROSITE" id="PS50089">
    <property type="entry name" value="ZF_RING_2"/>
    <property type="match status" value="1"/>
</dbReference>
<evidence type="ECO:0000259" key="16">
    <source>
        <dbReference type="PROSITE" id="PS50089"/>
    </source>
</evidence>
<evidence type="ECO:0000256" key="4">
    <source>
        <dbReference type="ARBA" id="ARBA00012483"/>
    </source>
</evidence>
<dbReference type="InterPro" id="IPR024766">
    <property type="entry name" value="Znf_RING_H2"/>
</dbReference>
<dbReference type="InterPro" id="IPR044600">
    <property type="entry name" value="ATL1/ATL16-like"/>
</dbReference>
<name>A0A0Q3HQN7_BRADI</name>
<keyword evidence="7" id="KW-0479">Metal-binding</keyword>
<keyword evidence="6 15" id="KW-0812">Transmembrane</keyword>
<dbReference type="Gramene" id="KQJ95818">
    <property type="protein sequence ID" value="KQJ95818"/>
    <property type="gene ID" value="BRADI_3g19216v3"/>
</dbReference>
<dbReference type="Proteomes" id="UP000008810">
    <property type="component" value="Chromosome 3"/>
</dbReference>
<dbReference type="EC" id="2.3.2.27" evidence="4"/>
<dbReference type="SUPFAM" id="SSF57850">
    <property type="entry name" value="RING/U-box"/>
    <property type="match status" value="1"/>
</dbReference>
<keyword evidence="12 15" id="KW-0472">Membrane</keyword>
<organism evidence="17">
    <name type="scientific">Brachypodium distachyon</name>
    <name type="common">Purple false brome</name>
    <name type="synonym">Trachynia distachya</name>
    <dbReference type="NCBI Taxonomy" id="15368"/>
    <lineage>
        <taxon>Eukaryota</taxon>
        <taxon>Viridiplantae</taxon>
        <taxon>Streptophyta</taxon>
        <taxon>Embryophyta</taxon>
        <taxon>Tracheophyta</taxon>
        <taxon>Spermatophyta</taxon>
        <taxon>Magnoliopsida</taxon>
        <taxon>Liliopsida</taxon>
        <taxon>Poales</taxon>
        <taxon>Poaceae</taxon>
        <taxon>BOP clade</taxon>
        <taxon>Pooideae</taxon>
        <taxon>Stipodae</taxon>
        <taxon>Brachypodieae</taxon>
        <taxon>Brachypodium</taxon>
    </lineage>
</organism>
<dbReference type="InterPro" id="IPR013083">
    <property type="entry name" value="Znf_RING/FYVE/PHD"/>
</dbReference>
<evidence type="ECO:0000256" key="9">
    <source>
        <dbReference type="ARBA" id="ARBA00022786"/>
    </source>
</evidence>
<dbReference type="PANTHER" id="PTHR46913">
    <property type="entry name" value="RING-H2 FINGER PROTEIN ATL16"/>
    <property type="match status" value="1"/>
</dbReference>
<keyword evidence="5" id="KW-0808">Transferase</keyword>
<evidence type="ECO:0000256" key="14">
    <source>
        <dbReference type="SAM" id="MobiDB-lite"/>
    </source>
</evidence>
<dbReference type="GO" id="GO:0006511">
    <property type="term" value="P:ubiquitin-dependent protein catabolic process"/>
    <property type="evidence" value="ECO:0000318"/>
    <property type="project" value="GO_Central"/>
</dbReference>
<dbReference type="Gene3D" id="3.30.40.10">
    <property type="entry name" value="Zinc/RING finger domain, C3HC4 (zinc finger)"/>
    <property type="match status" value="1"/>
</dbReference>
<evidence type="ECO:0000256" key="15">
    <source>
        <dbReference type="SAM" id="Phobius"/>
    </source>
</evidence>
<evidence type="ECO:0000256" key="7">
    <source>
        <dbReference type="ARBA" id="ARBA00022723"/>
    </source>
</evidence>
<comment type="catalytic activity">
    <reaction evidence="1">
        <text>S-ubiquitinyl-[E2 ubiquitin-conjugating enzyme]-L-cysteine + [acceptor protein]-L-lysine = [E2 ubiquitin-conjugating enzyme]-L-cysteine + N(6)-ubiquitinyl-[acceptor protein]-L-lysine.</text>
        <dbReference type="EC" id="2.3.2.27"/>
    </reaction>
</comment>
<evidence type="ECO:0000256" key="11">
    <source>
        <dbReference type="ARBA" id="ARBA00022989"/>
    </source>
</evidence>
<reference evidence="17" key="2">
    <citation type="submission" date="2017-06" db="EMBL/GenBank/DDBJ databases">
        <title>WGS assembly of Brachypodium distachyon.</title>
        <authorList>
            <consortium name="The International Brachypodium Initiative"/>
            <person name="Lucas S."/>
            <person name="Harmon-Smith M."/>
            <person name="Lail K."/>
            <person name="Tice H."/>
            <person name="Grimwood J."/>
            <person name="Bruce D."/>
            <person name="Barry K."/>
            <person name="Shu S."/>
            <person name="Lindquist E."/>
            <person name="Wang M."/>
            <person name="Pitluck S."/>
            <person name="Vogel J.P."/>
            <person name="Garvin D.F."/>
            <person name="Mockler T.C."/>
            <person name="Schmutz J."/>
            <person name="Rokhsar D."/>
            <person name="Bevan M.W."/>
        </authorList>
    </citation>
    <scope>NUCLEOTIDE SEQUENCE</scope>
    <source>
        <strain evidence="17">Bd21</strain>
    </source>
</reference>
<evidence type="ECO:0000256" key="12">
    <source>
        <dbReference type="ARBA" id="ARBA00023136"/>
    </source>
</evidence>
<protein>
    <recommendedName>
        <fullName evidence="4">RING-type E3 ubiquitin transferase</fullName>
        <ecNumber evidence="4">2.3.2.27</ecNumber>
    </recommendedName>
</protein>
<evidence type="ECO:0000256" key="3">
    <source>
        <dbReference type="ARBA" id="ARBA00004906"/>
    </source>
</evidence>
<reference evidence="17 18" key="1">
    <citation type="journal article" date="2010" name="Nature">
        <title>Genome sequencing and analysis of the model grass Brachypodium distachyon.</title>
        <authorList>
            <consortium name="International Brachypodium Initiative"/>
        </authorList>
    </citation>
    <scope>NUCLEOTIDE SEQUENCE [LARGE SCALE GENOMIC DNA]</scope>
    <source>
        <strain evidence="17 18">Bd21</strain>
    </source>
</reference>
<keyword evidence="11 15" id="KW-1133">Transmembrane helix</keyword>
<dbReference type="InParanoid" id="A0A0Q3HQN7"/>
<evidence type="ECO:0000256" key="5">
    <source>
        <dbReference type="ARBA" id="ARBA00022679"/>
    </source>
</evidence>
<feature type="region of interest" description="Disordered" evidence="14">
    <location>
        <begin position="1"/>
        <end position="28"/>
    </location>
</feature>
<evidence type="ECO:0000313" key="17">
    <source>
        <dbReference type="EMBL" id="KQJ95818.1"/>
    </source>
</evidence>
<dbReference type="AlphaFoldDB" id="A0A0Q3HQN7"/>
<feature type="domain" description="RING-type" evidence="16">
    <location>
        <begin position="150"/>
        <end position="173"/>
    </location>
</feature>
<comment type="subcellular location">
    <subcellularLocation>
        <location evidence="2">Membrane</location>
        <topology evidence="2">Single-pass membrane protein</topology>
    </subcellularLocation>
</comment>
<dbReference type="InterPro" id="IPR001841">
    <property type="entry name" value="Znf_RING"/>
</dbReference>
<evidence type="ECO:0000256" key="13">
    <source>
        <dbReference type="PROSITE-ProRule" id="PRU00175"/>
    </source>
</evidence>
<keyword evidence="8 13" id="KW-0863">Zinc-finger</keyword>
<feature type="region of interest" description="Disordered" evidence="14">
    <location>
        <begin position="185"/>
        <end position="205"/>
    </location>
</feature>
<evidence type="ECO:0000313" key="19">
    <source>
        <dbReference type="Proteomes" id="UP000008810"/>
    </source>
</evidence>
<accession>A0A0Q3HQN7</accession>
<dbReference type="GO" id="GO:0016567">
    <property type="term" value="P:protein ubiquitination"/>
    <property type="evidence" value="ECO:0007669"/>
    <property type="project" value="InterPro"/>
</dbReference>
<dbReference type="GO" id="GO:0061630">
    <property type="term" value="F:ubiquitin protein ligase activity"/>
    <property type="evidence" value="ECO:0000318"/>
    <property type="project" value="GO_Central"/>
</dbReference>
<feature type="transmembrane region" description="Helical" evidence="15">
    <location>
        <begin position="69"/>
        <end position="91"/>
    </location>
</feature>
<dbReference type="PANTHER" id="PTHR46913:SF1">
    <property type="entry name" value="RING-H2 FINGER PROTEIN ATL16"/>
    <property type="match status" value="1"/>
</dbReference>
<dbReference type="GO" id="GO:0016020">
    <property type="term" value="C:membrane"/>
    <property type="evidence" value="ECO:0000318"/>
    <property type="project" value="GO_Central"/>
</dbReference>
<reference evidence="18" key="3">
    <citation type="submission" date="2018-08" db="UniProtKB">
        <authorList>
            <consortium name="EnsemblPlants"/>
        </authorList>
    </citation>
    <scope>IDENTIFICATION</scope>
    <source>
        <strain evidence="18">cv. Bd21</strain>
    </source>
</reference>
<keyword evidence="9" id="KW-0833">Ubl conjugation pathway</keyword>
<evidence type="ECO:0000256" key="8">
    <source>
        <dbReference type="ARBA" id="ARBA00022771"/>
    </source>
</evidence>
<proteinExistence type="predicted"/>
<feature type="transmembrane region" description="Helical" evidence="15">
    <location>
        <begin position="42"/>
        <end position="63"/>
    </location>
</feature>
<evidence type="ECO:0000256" key="10">
    <source>
        <dbReference type="ARBA" id="ARBA00022833"/>
    </source>
</evidence>
<feature type="compositionally biased region" description="Basic and acidic residues" evidence="14">
    <location>
        <begin position="14"/>
        <end position="24"/>
    </location>
</feature>
<evidence type="ECO:0000256" key="2">
    <source>
        <dbReference type="ARBA" id="ARBA00004167"/>
    </source>
</evidence>
<comment type="pathway">
    <text evidence="3">Protein modification; protein ubiquitination.</text>
</comment>